<organism evidence="1 2">
    <name type="scientific">Mucilaginibacter yixingensis</name>
    <dbReference type="NCBI Taxonomy" id="1295612"/>
    <lineage>
        <taxon>Bacteria</taxon>
        <taxon>Pseudomonadati</taxon>
        <taxon>Bacteroidota</taxon>
        <taxon>Sphingobacteriia</taxon>
        <taxon>Sphingobacteriales</taxon>
        <taxon>Sphingobacteriaceae</taxon>
        <taxon>Mucilaginibacter</taxon>
    </lineage>
</organism>
<evidence type="ECO:0000313" key="2">
    <source>
        <dbReference type="Proteomes" id="UP000244168"/>
    </source>
</evidence>
<dbReference type="Proteomes" id="UP000244168">
    <property type="component" value="Unassembled WGS sequence"/>
</dbReference>
<dbReference type="AlphaFoldDB" id="A0A2T5JFV7"/>
<keyword evidence="2" id="KW-1185">Reference proteome</keyword>
<proteinExistence type="predicted"/>
<reference evidence="1 2" key="1">
    <citation type="submission" date="2018-04" db="EMBL/GenBank/DDBJ databases">
        <title>Genomic Encyclopedia of Archaeal and Bacterial Type Strains, Phase II (KMG-II): from individual species to whole genera.</title>
        <authorList>
            <person name="Goeker M."/>
        </authorList>
    </citation>
    <scope>NUCLEOTIDE SEQUENCE [LARGE SCALE GENOMIC DNA]</scope>
    <source>
        <strain evidence="1 2">DSM 26809</strain>
    </source>
</reference>
<dbReference type="InterPro" id="IPR029044">
    <property type="entry name" value="Nucleotide-diphossugar_trans"/>
</dbReference>
<evidence type="ECO:0000313" key="1">
    <source>
        <dbReference type="EMBL" id="PTR01274.1"/>
    </source>
</evidence>
<sequence>MLHGRNKMQQMAINLPPVQSYPDGLPIYFLTGRNYLYQTLFCIQSLVRVTTAQFKFILVDDGTFNHQITEQIKRQLPGAAIIMQETIEQNLNTILPAVKFQALRNKRKVYPHLKKLTDIHALPGNEWKLVMDSDMLFWHEPKALINWLKHPQFPIYMVDCVESYGYTTQLMKSLCGTNLPTLINVGIIGLNSNSINWQDLESWTSELEAKEGPSYYLEQALTAMLIGQQPALVLSGDDYIVNPDKNIIYGQQKILHHYVDLSKEFYFKHAWQQIAIP</sequence>
<accession>A0A2T5JFV7</accession>
<dbReference type="EMBL" id="QAOQ01000001">
    <property type="protein sequence ID" value="PTR01274.1"/>
    <property type="molecule type" value="Genomic_DNA"/>
</dbReference>
<gene>
    <name evidence="1" type="ORF">C8P68_101508</name>
</gene>
<dbReference type="SUPFAM" id="SSF53448">
    <property type="entry name" value="Nucleotide-diphospho-sugar transferases"/>
    <property type="match status" value="1"/>
</dbReference>
<protein>
    <submittedName>
        <fullName evidence="1">Uncharacterized protein</fullName>
    </submittedName>
</protein>
<dbReference type="Gene3D" id="3.90.550.10">
    <property type="entry name" value="Spore Coat Polysaccharide Biosynthesis Protein SpsA, Chain A"/>
    <property type="match status" value="1"/>
</dbReference>
<comment type="caution">
    <text evidence="1">The sequence shown here is derived from an EMBL/GenBank/DDBJ whole genome shotgun (WGS) entry which is preliminary data.</text>
</comment>
<name>A0A2T5JFV7_9SPHI</name>